<reference evidence="1" key="1">
    <citation type="submission" date="2014-11" db="EMBL/GenBank/DDBJ databases">
        <authorList>
            <person name="Amaro Gonzalez C."/>
        </authorList>
    </citation>
    <scope>NUCLEOTIDE SEQUENCE</scope>
</reference>
<sequence>MQSMHFPVYGILSKLNWTVYNHIIVDLLLNKL</sequence>
<dbReference type="EMBL" id="GBXM01091658">
    <property type="protein sequence ID" value="JAH16919.1"/>
    <property type="molecule type" value="Transcribed_RNA"/>
</dbReference>
<organism evidence="1">
    <name type="scientific">Anguilla anguilla</name>
    <name type="common">European freshwater eel</name>
    <name type="synonym">Muraena anguilla</name>
    <dbReference type="NCBI Taxonomy" id="7936"/>
    <lineage>
        <taxon>Eukaryota</taxon>
        <taxon>Metazoa</taxon>
        <taxon>Chordata</taxon>
        <taxon>Craniata</taxon>
        <taxon>Vertebrata</taxon>
        <taxon>Euteleostomi</taxon>
        <taxon>Actinopterygii</taxon>
        <taxon>Neopterygii</taxon>
        <taxon>Teleostei</taxon>
        <taxon>Anguilliformes</taxon>
        <taxon>Anguillidae</taxon>
        <taxon>Anguilla</taxon>
    </lineage>
</organism>
<dbReference type="AlphaFoldDB" id="A0A0E9QJH4"/>
<accession>A0A0E9QJH4</accession>
<evidence type="ECO:0000313" key="1">
    <source>
        <dbReference type="EMBL" id="JAH16919.1"/>
    </source>
</evidence>
<name>A0A0E9QJH4_ANGAN</name>
<reference evidence="1" key="2">
    <citation type="journal article" date="2015" name="Fish Shellfish Immunol.">
        <title>Early steps in the European eel (Anguilla anguilla)-Vibrio vulnificus interaction in the gills: Role of the RtxA13 toxin.</title>
        <authorList>
            <person name="Callol A."/>
            <person name="Pajuelo D."/>
            <person name="Ebbesson L."/>
            <person name="Teles M."/>
            <person name="MacKenzie S."/>
            <person name="Amaro C."/>
        </authorList>
    </citation>
    <scope>NUCLEOTIDE SEQUENCE</scope>
</reference>
<protein>
    <submittedName>
        <fullName evidence="1">Uncharacterized protein</fullName>
    </submittedName>
</protein>
<proteinExistence type="predicted"/>